<dbReference type="EMBL" id="NAFK01000159">
    <property type="protein sequence ID" value="OSJ28989.1"/>
    <property type="molecule type" value="Genomic_DNA"/>
</dbReference>
<dbReference type="EMBL" id="NAFI01000183">
    <property type="protein sequence ID" value="OSJ05207.1"/>
    <property type="molecule type" value="Genomic_DNA"/>
</dbReference>
<dbReference type="AlphaFoldDB" id="A0A1X3H218"/>
<reference evidence="3 4" key="1">
    <citation type="submission" date="2017-03" db="EMBL/GenBank/DDBJ databases">
        <title>Whole genome sequences of fourteen strains of Bradyrhizobium canariense and one strain of Bradyrhizobium japonicum isolated from Lupinus (Papilionoideae: Genisteae) species in Algeria.</title>
        <authorList>
            <person name="Crovadore J."/>
            <person name="Chekireb D."/>
            <person name="Brachmann A."/>
            <person name="Chablais R."/>
            <person name="Cochard B."/>
            <person name="Lefort F."/>
        </authorList>
    </citation>
    <scope>NUCLEOTIDE SEQUENCE [LARGE SCALE GENOMIC DNA]</scope>
    <source>
        <strain evidence="1 3">UBMA195</strain>
        <strain evidence="2 4">UBMAN05</strain>
    </source>
</reference>
<evidence type="ECO:0000313" key="3">
    <source>
        <dbReference type="Proteomes" id="UP000193553"/>
    </source>
</evidence>
<sequence length="88" mass="10271">MAISLAEWTEQLDTERRHLIKADRDIEEGSRRILDQEARIRELSAGGHDAGQAERLVEALKQTLTEWLRHRVLIEQRIAYLRQQVGPE</sequence>
<evidence type="ECO:0000313" key="4">
    <source>
        <dbReference type="Proteomes" id="UP000193884"/>
    </source>
</evidence>
<evidence type="ECO:0000313" key="1">
    <source>
        <dbReference type="EMBL" id="OSJ05207.1"/>
    </source>
</evidence>
<gene>
    <name evidence="2" type="ORF">BST63_15860</name>
    <name evidence="1" type="ORF">BSZ18_27260</name>
</gene>
<dbReference type="OrthoDB" id="8252277at2"/>
<name>A0A1X3H218_9BRAD</name>
<dbReference type="Proteomes" id="UP000193884">
    <property type="component" value="Unassembled WGS sequence"/>
</dbReference>
<accession>A0A1X3H218</accession>
<organism evidence="1 3">
    <name type="scientific">Bradyrhizobium canariense</name>
    <dbReference type="NCBI Taxonomy" id="255045"/>
    <lineage>
        <taxon>Bacteria</taxon>
        <taxon>Pseudomonadati</taxon>
        <taxon>Pseudomonadota</taxon>
        <taxon>Alphaproteobacteria</taxon>
        <taxon>Hyphomicrobiales</taxon>
        <taxon>Nitrobacteraceae</taxon>
        <taxon>Bradyrhizobium</taxon>
    </lineage>
</organism>
<dbReference type="Proteomes" id="UP000193553">
    <property type="component" value="Unassembled WGS sequence"/>
</dbReference>
<proteinExistence type="predicted"/>
<evidence type="ECO:0000313" key="2">
    <source>
        <dbReference type="EMBL" id="OSJ28989.1"/>
    </source>
</evidence>
<keyword evidence="4" id="KW-1185">Reference proteome</keyword>
<comment type="caution">
    <text evidence="1">The sequence shown here is derived from an EMBL/GenBank/DDBJ whole genome shotgun (WGS) entry which is preliminary data.</text>
</comment>
<protein>
    <submittedName>
        <fullName evidence="1">Uncharacterized protein</fullName>
    </submittedName>
</protein>
<dbReference type="RefSeq" id="WP_018455213.1">
    <property type="nucleotide sequence ID" value="NZ_JAFBBN010000001.1"/>
</dbReference>